<dbReference type="STRING" id="229919.GCA_001050195_00630"/>
<evidence type="ECO:0000256" key="6">
    <source>
        <dbReference type="PIRSR" id="PIRSR001430-2"/>
    </source>
</evidence>
<evidence type="ECO:0000256" key="2">
    <source>
        <dbReference type="ARBA" id="ARBA00022694"/>
    </source>
</evidence>
<comment type="caution">
    <text evidence="9">The sequence shown here is derived from an EMBL/GenBank/DDBJ whole genome shotgun (WGS) entry which is preliminary data.</text>
</comment>
<dbReference type="InterPro" id="IPR020097">
    <property type="entry name" value="PsdUridine_synth_TruA_a/b_dom"/>
</dbReference>
<comment type="subunit">
    <text evidence="4">Homodimer.</text>
</comment>
<dbReference type="HAMAP" id="MF_00171">
    <property type="entry name" value="TruA"/>
    <property type="match status" value="1"/>
</dbReference>
<evidence type="ECO:0000256" key="5">
    <source>
        <dbReference type="PIRSR" id="PIRSR001430-1"/>
    </source>
</evidence>
<dbReference type="Gene3D" id="3.30.70.580">
    <property type="entry name" value="Pseudouridine synthase I, catalytic domain, N-terminal subdomain"/>
    <property type="match status" value="1"/>
</dbReference>
<feature type="domain" description="Pseudouridine synthase I TruA alpha/beta" evidence="8">
    <location>
        <begin position="34"/>
        <end position="129"/>
    </location>
</feature>
<name>A0A3D1JGL9_9CHLR</name>
<comment type="similarity">
    <text evidence="1 4 7">Belongs to the tRNA pseudouridine synthase TruA family.</text>
</comment>
<dbReference type="FunFam" id="3.30.70.580:FF:000001">
    <property type="entry name" value="tRNA pseudouridine synthase A"/>
    <property type="match status" value="1"/>
</dbReference>
<keyword evidence="3 4" id="KW-0413">Isomerase</keyword>
<dbReference type="InterPro" id="IPR020094">
    <property type="entry name" value="TruA/RsuA/RluB/E/F_N"/>
</dbReference>
<comment type="caution">
    <text evidence="4">Lacks conserved residue(s) required for the propagation of feature annotation.</text>
</comment>
<dbReference type="InterPro" id="IPR020095">
    <property type="entry name" value="PsdUridine_synth_TruA_C"/>
</dbReference>
<accession>A0A3D1JGL9</accession>
<dbReference type="Proteomes" id="UP000264141">
    <property type="component" value="Unassembled WGS sequence"/>
</dbReference>
<evidence type="ECO:0000256" key="3">
    <source>
        <dbReference type="ARBA" id="ARBA00023235"/>
    </source>
</evidence>
<feature type="domain" description="Pseudouridine synthase I TruA alpha/beta" evidence="8">
    <location>
        <begin position="168"/>
        <end position="268"/>
    </location>
</feature>
<protein>
    <recommendedName>
        <fullName evidence="4">tRNA pseudouridine synthase A</fullName>
        <ecNumber evidence="4">5.4.99.12</ecNumber>
    </recommendedName>
    <alternativeName>
        <fullName evidence="4">tRNA pseudouridine(38-40) synthase</fullName>
    </alternativeName>
    <alternativeName>
        <fullName evidence="4">tRNA pseudouridylate synthase I</fullName>
    </alternativeName>
    <alternativeName>
        <fullName evidence="4">tRNA-uridine isomerase I</fullName>
    </alternativeName>
</protein>
<dbReference type="PANTHER" id="PTHR11142">
    <property type="entry name" value="PSEUDOURIDYLATE SYNTHASE"/>
    <property type="match status" value="1"/>
</dbReference>
<dbReference type="CDD" id="cd02570">
    <property type="entry name" value="PseudoU_synth_EcTruA"/>
    <property type="match status" value="1"/>
</dbReference>
<dbReference type="EC" id="5.4.99.12" evidence="4"/>
<comment type="function">
    <text evidence="4">Formation of pseudouridine at positions 38, 39 and 40 in the anticodon stem and loop of transfer RNAs.</text>
</comment>
<dbReference type="NCBIfam" id="TIGR00071">
    <property type="entry name" value="hisT_truA"/>
    <property type="match status" value="1"/>
</dbReference>
<dbReference type="GO" id="GO:0160147">
    <property type="term" value="F:tRNA pseudouridine(38-40) synthase activity"/>
    <property type="evidence" value="ECO:0007669"/>
    <property type="project" value="UniProtKB-EC"/>
</dbReference>
<dbReference type="AlphaFoldDB" id="A0A3D1JGL9"/>
<keyword evidence="2 4" id="KW-0819">tRNA processing</keyword>
<evidence type="ECO:0000313" key="10">
    <source>
        <dbReference type="Proteomes" id="UP000264141"/>
    </source>
</evidence>
<dbReference type="InterPro" id="IPR001406">
    <property type="entry name" value="PsdUridine_synth_TruA"/>
</dbReference>
<evidence type="ECO:0000256" key="7">
    <source>
        <dbReference type="RuleBase" id="RU003792"/>
    </source>
</evidence>
<reference evidence="9 10" key="1">
    <citation type="journal article" date="2018" name="Nat. Biotechnol.">
        <title>A standardized bacterial taxonomy based on genome phylogeny substantially revises the tree of life.</title>
        <authorList>
            <person name="Parks D.H."/>
            <person name="Chuvochina M."/>
            <person name="Waite D.W."/>
            <person name="Rinke C."/>
            <person name="Skarshewski A."/>
            <person name="Chaumeil P.A."/>
            <person name="Hugenholtz P."/>
        </authorList>
    </citation>
    <scope>NUCLEOTIDE SEQUENCE [LARGE SCALE GENOMIC DNA]</scope>
    <source>
        <strain evidence="9">UBA8781</strain>
    </source>
</reference>
<evidence type="ECO:0000256" key="1">
    <source>
        <dbReference type="ARBA" id="ARBA00009375"/>
    </source>
</evidence>
<proteinExistence type="inferred from homology"/>
<dbReference type="EMBL" id="DPBP01000029">
    <property type="protein sequence ID" value="HCE17633.1"/>
    <property type="molecule type" value="Genomic_DNA"/>
</dbReference>
<sequence>MPPKWFCWSWLKDSWDESPVMNRSDMARYKLILAYDGTHFRGFQRQKTGRTVQGELEKALRKLGWKGTSILSAGRTDTGVHASGQVATVDLDWIHGCEALHRALNDQLPDDLAVVAVESVSDGFHPRFDAVERSYRYRMYISQHRDPLRERYAWRVWPPVNVPAMEKAAELVRGSHDFSAFGTSPVSGGTTLRTVSLAKWTQIGDELVFEVTANAFLYHMVRRLVFTMVLVGQNRLSLEDFRAGVQDAQPLPPGLAPPQGLVLLGVHYAEEKQEAGS</sequence>
<dbReference type="SUPFAM" id="SSF55120">
    <property type="entry name" value="Pseudouridine synthase"/>
    <property type="match status" value="1"/>
</dbReference>
<dbReference type="PIRSF" id="PIRSF001430">
    <property type="entry name" value="tRNA_psdUrid_synth"/>
    <property type="match status" value="1"/>
</dbReference>
<dbReference type="PANTHER" id="PTHR11142:SF0">
    <property type="entry name" value="TRNA PSEUDOURIDINE SYNTHASE-LIKE 1"/>
    <property type="match status" value="1"/>
</dbReference>
<dbReference type="Pfam" id="PF01416">
    <property type="entry name" value="PseudoU_synth_1"/>
    <property type="match status" value="2"/>
</dbReference>
<dbReference type="InterPro" id="IPR020103">
    <property type="entry name" value="PsdUridine_synth_cat_dom_sf"/>
</dbReference>
<feature type="binding site" evidence="4 6">
    <location>
        <position position="135"/>
    </location>
    <ligand>
        <name>substrate</name>
    </ligand>
</feature>
<evidence type="ECO:0000256" key="4">
    <source>
        <dbReference type="HAMAP-Rule" id="MF_00171"/>
    </source>
</evidence>
<evidence type="ECO:0000259" key="8">
    <source>
        <dbReference type="Pfam" id="PF01416"/>
    </source>
</evidence>
<organism evidence="9 10">
    <name type="scientific">Anaerolinea thermolimosa</name>
    <dbReference type="NCBI Taxonomy" id="229919"/>
    <lineage>
        <taxon>Bacteria</taxon>
        <taxon>Bacillati</taxon>
        <taxon>Chloroflexota</taxon>
        <taxon>Anaerolineae</taxon>
        <taxon>Anaerolineales</taxon>
        <taxon>Anaerolineaceae</taxon>
        <taxon>Anaerolinea</taxon>
    </lineage>
</organism>
<gene>
    <name evidence="4" type="primary">truA</name>
    <name evidence="9" type="ORF">DEQ80_07215</name>
</gene>
<dbReference type="GO" id="GO:0031119">
    <property type="term" value="P:tRNA pseudouridine synthesis"/>
    <property type="evidence" value="ECO:0007669"/>
    <property type="project" value="UniProtKB-UniRule"/>
</dbReference>
<dbReference type="Gene3D" id="3.30.70.660">
    <property type="entry name" value="Pseudouridine synthase I, catalytic domain, C-terminal subdomain"/>
    <property type="match status" value="1"/>
</dbReference>
<evidence type="ECO:0000313" key="9">
    <source>
        <dbReference type="EMBL" id="HCE17633.1"/>
    </source>
</evidence>
<dbReference type="GO" id="GO:0003723">
    <property type="term" value="F:RNA binding"/>
    <property type="evidence" value="ECO:0007669"/>
    <property type="project" value="InterPro"/>
</dbReference>
<comment type="catalytic activity">
    <reaction evidence="4 7">
        <text>uridine(38/39/40) in tRNA = pseudouridine(38/39/40) in tRNA</text>
        <dbReference type="Rhea" id="RHEA:22376"/>
        <dbReference type="Rhea" id="RHEA-COMP:10085"/>
        <dbReference type="Rhea" id="RHEA-COMP:10087"/>
        <dbReference type="ChEBI" id="CHEBI:65314"/>
        <dbReference type="ChEBI" id="CHEBI:65315"/>
        <dbReference type="EC" id="5.4.99.12"/>
    </reaction>
</comment>
<feature type="active site" description="Nucleophile" evidence="4 5">
    <location>
        <position position="77"/>
    </location>
</feature>